<feature type="region of interest" description="Disordered" evidence="1">
    <location>
        <begin position="139"/>
        <end position="163"/>
    </location>
</feature>
<name>A0A6J7TV70_9ZZZZ</name>
<evidence type="ECO:0000313" key="2">
    <source>
        <dbReference type="EMBL" id="CAB5020070.1"/>
    </source>
</evidence>
<dbReference type="AlphaFoldDB" id="A0A6J7TV70"/>
<sequence length="163" mass="18082">MSRLCERPGCSAPASVAYGFNTQILAVWLNGYDPNESFGTGILCRRHADALVVPRGWHIDDKRESVPRLFLAPAGEAAHGDTPSRGIRRKAPKVQPQLFAKESQEPVDDLPIEDEPLMEETRAIPWSPQLVAEAEVSVLSNDEPNKVPSLLDRAFGNKDRREK</sequence>
<gene>
    <name evidence="2" type="ORF">UFOPK4098_00810</name>
    <name evidence="3" type="ORF">UFOPK4347_00027</name>
</gene>
<proteinExistence type="predicted"/>
<organism evidence="3">
    <name type="scientific">freshwater metagenome</name>
    <dbReference type="NCBI Taxonomy" id="449393"/>
    <lineage>
        <taxon>unclassified sequences</taxon>
        <taxon>metagenomes</taxon>
        <taxon>ecological metagenomes</taxon>
    </lineage>
</organism>
<reference evidence="3" key="1">
    <citation type="submission" date="2020-05" db="EMBL/GenBank/DDBJ databases">
        <authorList>
            <person name="Chiriac C."/>
            <person name="Salcher M."/>
            <person name="Ghai R."/>
            <person name="Kavagutti S V."/>
        </authorList>
    </citation>
    <scope>NUCLEOTIDE SEQUENCE</scope>
</reference>
<accession>A0A6J7TV70</accession>
<evidence type="ECO:0000256" key="1">
    <source>
        <dbReference type="SAM" id="MobiDB-lite"/>
    </source>
</evidence>
<feature type="region of interest" description="Disordered" evidence="1">
    <location>
        <begin position="73"/>
        <end position="110"/>
    </location>
</feature>
<protein>
    <submittedName>
        <fullName evidence="3">Unannotated protein</fullName>
    </submittedName>
</protein>
<dbReference type="EMBL" id="CAFBPN010000036">
    <property type="protein sequence ID" value="CAB5020070.1"/>
    <property type="molecule type" value="Genomic_DNA"/>
</dbReference>
<dbReference type="EMBL" id="CAFBQU010000001">
    <property type="protein sequence ID" value="CAB5057531.1"/>
    <property type="molecule type" value="Genomic_DNA"/>
</dbReference>
<evidence type="ECO:0000313" key="3">
    <source>
        <dbReference type="EMBL" id="CAB5057531.1"/>
    </source>
</evidence>